<evidence type="ECO:0000313" key="2">
    <source>
        <dbReference type="EMBL" id="TET83478.1"/>
    </source>
</evidence>
<dbReference type="Gene3D" id="3.30.1370.110">
    <property type="match status" value="1"/>
</dbReference>
<name>A0A523XW14_UNCT6</name>
<protein>
    <submittedName>
        <fullName evidence="2">DNA mismatch repair protein MutS</fullName>
    </submittedName>
</protein>
<dbReference type="InterPro" id="IPR036063">
    <property type="entry name" value="Smr_dom_sf"/>
</dbReference>
<evidence type="ECO:0000259" key="1">
    <source>
        <dbReference type="PROSITE" id="PS50828"/>
    </source>
</evidence>
<dbReference type="PANTHER" id="PTHR35562:SF2">
    <property type="entry name" value="DNA ENDONUCLEASE SMRA-RELATED"/>
    <property type="match status" value="1"/>
</dbReference>
<dbReference type="PANTHER" id="PTHR35562">
    <property type="entry name" value="DNA ENDONUCLEASE SMRA-RELATED"/>
    <property type="match status" value="1"/>
</dbReference>
<dbReference type="Proteomes" id="UP000315534">
    <property type="component" value="Unassembled WGS sequence"/>
</dbReference>
<dbReference type="PROSITE" id="PS50828">
    <property type="entry name" value="SMR"/>
    <property type="match status" value="1"/>
</dbReference>
<dbReference type="SUPFAM" id="SSF160443">
    <property type="entry name" value="SMR domain-like"/>
    <property type="match status" value="1"/>
</dbReference>
<proteinExistence type="predicted"/>
<accession>A0A523XW14</accession>
<gene>
    <name evidence="2" type="ORF">E3J38_00370</name>
</gene>
<dbReference type="InterPro" id="IPR002625">
    <property type="entry name" value="Smr_dom"/>
</dbReference>
<comment type="caution">
    <text evidence="2">The sequence shown here is derived from an EMBL/GenBank/DDBJ whole genome shotgun (WGS) entry which is preliminary data.</text>
</comment>
<organism evidence="2 3">
    <name type="scientific">candidate division TA06 bacterium</name>
    <dbReference type="NCBI Taxonomy" id="2250710"/>
    <lineage>
        <taxon>Bacteria</taxon>
        <taxon>Bacteria division TA06</taxon>
    </lineage>
</organism>
<sequence>MDEQQQPNEYPIDGTLDLHMFAPEDTKEAVEEYIRACLEKNITTIRIVHGKGIGVKREIVHSLLKTHPNVVRYRHEGGSGGGWGATVVDLRP</sequence>
<feature type="domain" description="Smr" evidence="1">
    <location>
        <begin position="16"/>
        <end position="91"/>
    </location>
</feature>
<dbReference type="AlphaFoldDB" id="A0A523XW14"/>
<dbReference type="EMBL" id="SOIP01000020">
    <property type="protein sequence ID" value="TET83478.1"/>
    <property type="molecule type" value="Genomic_DNA"/>
</dbReference>
<dbReference type="SMART" id="SM00463">
    <property type="entry name" value="SMR"/>
    <property type="match status" value="1"/>
</dbReference>
<reference evidence="2 3" key="1">
    <citation type="submission" date="2019-03" db="EMBL/GenBank/DDBJ databases">
        <title>Metabolic potential of uncultured bacteria and archaea associated with petroleum seepage in deep-sea sediments.</title>
        <authorList>
            <person name="Dong X."/>
            <person name="Hubert C."/>
        </authorList>
    </citation>
    <scope>NUCLEOTIDE SEQUENCE [LARGE SCALE GENOMIC DNA]</scope>
    <source>
        <strain evidence="2">E29_bin36</strain>
    </source>
</reference>
<dbReference type="Pfam" id="PF01713">
    <property type="entry name" value="Smr"/>
    <property type="match status" value="1"/>
</dbReference>
<evidence type="ECO:0000313" key="3">
    <source>
        <dbReference type="Proteomes" id="UP000315534"/>
    </source>
</evidence>